<keyword evidence="1" id="KW-0175">Coiled coil</keyword>
<feature type="coiled-coil region" evidence="1">
    <location>
        <begin position="597"/>
        <end position="701"/>
    </location>
</feature>
<feature type="compositionally biased region" description="Acidic residues" evidence="2">
    <location>
        <begin position="1024"/>
        <end position="1033"/>
    </location>
</feature>
<dbReference type="Gene3D" id="1.20.5.340">
    <property type="match status" value="1"/>
</dbReference>
<feature type="coiled-coil region" evidence="1">
    <location>
        <begin position="179"/>
        <end position="265"/>
    </location>
</feature>
<evidence type="ECO:0000256" key="1">
    <source>
        <dbReference type="SAM" id="Coils"/>
    </source>
</evidence>
<dbReference type="PANTHER" id="PTHR45615:SF63">
    <property type="entry name" value="CHROMOSOME UNDETERMINED SCAFFOLD_10, WHOLE GENOME SHOTGUN SEQUENCE"/>
    <property type="match status" value="1"/>
</dbReference>
<feature type="compositionally biased region" description="Low complexity" evidence="2">
    <location>
        <begin position="119"/>
        <end position="129"/>
    </location>
</feature>
<dbReference type="SUPFAM" id="SSF57997">
    <property type="entry name" value="Tropomyosin"/>
    <property type="match status" value="1"/>
</dbReference>
<feature type="region of interest" description="Disordered" evidence="2">
    <location>
        <begin position="990"/>
        <end position="1045"/>
    </location>
</feature>
<dbReference type="AlphaFoldDB" id="A0A9P4M9T3"/>
<sequence>MASQSSNALRRKRRSSAVAERDNNKRTKRTSTPNVQQLQAEREQSENPGPVASQDTIEMTENELNSSIEVAQQANNDRSKHVRFAGQTPSTHAEHPPTPPDTVSPAIPNDTGLTPYIQRTSLSPHPQSSSHRRRSSMTPIIRDTPDGTVVAEVQFSPLSQVINERSRRRLRRSHLSEEVNDIEEHKKEDAKTRQELEELKKQMQEKNKRMKELEWELESQRQMGIDISQASEEEQRKNREMQEELKKLEQEVEEHKHAHDVSMRDDDDLVLFENTVEAPDSREATAIVTNEENDTTLIDPGDTEVSTGSVTPAIKLPSSFVTEQALYAVHDPTREAEVQRFEEVTTHLNHDLAAARAELQILTTELQTLGFSGLNSGTENVLTNLRAAFHDARYQLNHMLPEAEGHKFENAQFLKLLVDNIHSLRLKVEDQKEMIRKADETELVMKEQHSNLLEQFTESEQRKRHLEKQWNRMDLLAEERGKKIVDFEDELSEWKEGCDERDKIIADDDQRIAELEEDVEMRDQDKERLQNAINSYRKELDQAEALLHKVEEEYKQHVATMEMEHAQTVLDLGAQIRDINDAKITAEKDVEAKGTRITHLEDEISRATNDIDDLKTQLAASQEEVTTQRSQREMAELEIDEKQSFITGLELRLESAEENLDDLKAQLEQVGSIADSERHQREAAEVELDNRNTDVEILDERIKKAGIEANVIKSKLFEVQQRREKEVAELTAAAAGREAILSAELDGERDARAAAEERVEELNDVIADMEEKIRATEDTMEQLLAEKDEIIADREGRIQELEGEAIEDAEKNEATIAAKDEAIEELNDNLDSKKQELEALQQLKQSLERRIEDEAAAMLEAENAHNDTIAGLNSSLNARDREIGKLLLEQEDAEKRYAEVMHGKNEKIEDLELLAESRLGDINNLHVQVNDLKDKLSQSVRMSRETVDRINKRMATALADSQNEQRELVDEGDRLMTDAGSQILMVDGAADAEELKPLPTRSTRATVRKRKRDHDSGIGLDRSSEEEDEESMVEDMSPFLTASAL</sequence>
<feature type="coiled-coil region" evidence="1">
    <location>
        <begin position="512"/>
        <end position="560"/>
    </location>
</feature>
<dbReference type="OrthoDB" id="3532430at2759"/>
<dbReference type="EMBL" id="ML978122">
    <property type="protein sequence ID" value="KAF2103153.1"/>
    <property type="molecule type" value="Genomic_DNA"/>
</dbReference>
<evidence type="ECO:0000313" key="3">
    <source>
        <dbReference type="EMBL" id="KAF2103153.1"/>
    </source>
</evidence>
<evidence type="ECO:0000256" key="2">
    <source>
        <dbReference type="SAM" id="MobiDB-lite"/>
    </source>
</evidence>
<protein>
    <submittedName>
        <fullName evidence="3">Uncharacterized protein</fullName>
    </submittedName>
</protein>
<dbReference type="Proteomes" id="UP000799772">
    <property type="component" value="Unassembled WGS sequence"/>
</dbReference>
<evidence type="ECO:0000313" key="4">
    <source>
        <dbReference type="Proteomes" id="UP000799772"/>
    </source>
</evidence>
<feature type="coiled-coil region" evidence="1">
    <location>
        <begin position="745"/>
        <end position="864"/>
    </location>
</feature>
<gene>
    <name evidence="3" type="ORF">NA57DRAFT_52683</name>
</gene>
<dbReference type="PANTHER" id="PTHR45615">
    <property type="entry name" value="MYOSIN HEAVY CHAIN, NON-MUSCLE"/>
    <property type="match status" value="1"/>
</dbReference>
<feature type="compositionally biased region" description="Polar residues" evidence="2">
    <location>
        <begin position="53"/>
        <end position="76"/>
    </location>
</feature>
<feature type="compositionally biased region" description="Polar residues" evidence="2">
    <location>
        <begin position="30"/>
        <end position="39"/>
    </location>
</feature>
<organism evidence="3 4">
    <name type="scientific">Rhizodiscina lignyota</name>
    <dbReference type="NCBI Taxonomy" id="1504668"/>
    <lineage>
        <taxon>Eukaryota</taxon>
        <taxon>Fungi</taxon>
        <taxon>Dikarya</taxon>
        <taxon>Ascomycota</taxon>
        <taxon>Pezizomycotina</taxon>
        <taxon>Dothideomycetes</taxon>
        <taxon>Pleosporomycetidae</taxon>
        <taxon>Aulographales</taxon>
        <taxon>Rhizodiscinaceae</taxon>
        <taxon>Rhizodiscina</taxon>
    </lineage>
</organism>
<accession>A0A9P4M9T3</accession>
<reference evidence="3" key="1">
    <citation type="journal article" date="2020" name="Stud. Mycol.">
        <title>101 Dothideomycetes genomes: a test case for predicting lifestyles and emergence of pathogens.</title>
        <authorList>
            <person name="Haridas S."/>
            <person name="Albert R."/>
            <person name="Binder M."/>
            <person name="Bloem J."/>
            <person name="Labutti K."/>
            <person name="Salamov A."/>
            <person name="Andreopoulos B."/>
            <person name="Baker S."/>
            <person name="Barry K."/>
            <person name="Bills G."/>
            <person name="Bluhm B."/>
            <person name="Cannon C."/>
            <person name="Castanera R."/>
            <person name="Culley D."/>
            <person name="Daum C."/>
            <person name="Ezra D."/>
            <person name="Gonzalez J."/>
            <person name="Henrissat B."/>
            <person name="Kuo A."/>
            <person name="Liang C."/>
            <person name="Lipzen A."/>
            <person name="Lutzoni F."/>
            <person name="Magnuson J."/>
            <person name="Mondo S."/>
            <person name="Nolan M."/>
            <person name="Ohm R."/>
            <person name="Pangilinan J."/>
            <person name="Park H.-J."/>
            <person name="Ramirez L."/>
            <person name="Alfaro M."/>
            <person name="Sun H."/>
            <person name="Tritt A."/>
            <person name="Yoshinaga Y."/>
            <person name="Zwiers L.-H."/>
            <person name="Turgeon B."/>
            <person name="Goodwin S."/>
            <person name="Spatafora J."/>
            <person name="Crous P."/>
            <person name="Grigoriev I."/>
        </authorList>
    </citation>
    <scope>NUCLEOTIDE SEQUENCE</scope>
    <source>
        <strain evidence="3">CBS 133067</strain>
    </source>
</reference>
<comment type="caution">
    <text evidence="3">The sequence shown here is derived from an EMBL/GenBank/DDBJ whole genome shotgun (WGS) entry which is preliminary data.</text>
</comment>
<proteinExistence type="predicted"/>
<feature type="coiled-coil region" evidence="1">
    <location>
        <begin position="421"/>
        <end position="469"/>
    </location>
</feature>
<keyword evidence="4" id="KW-1185">Reference proteome</keyword>
<name>A0A9P4M9T3_9PEZI</name>
<feature type="region of interest" description="Disordered" evidence="2">
    <location>
        <begin position="1"/>
        <end position="145"/>
    </location>
</feature>